<dbReference type="SUPFAM" id="SSF101082">
    <property type="entry name" value="Typo IV secretion system protein TraC"/>
    <property type="match status" value="1"/>
</dbReference>
<sequence length="228" mass="26312">MTDLENLRKKTAVTVLFSGIYLFMPGRKAEIPTISPAELAQQVTHAKQQSREAVAQLKKAKEAIAQTKSQYDHYQKLIQGNSKLGDFLNDPVVNNLIPMGDWEDIYNDIESLPNLRQRYGLTSVDPEVQKAFDQLLMKAGTLEKEKKASDQRVLNAQKLRAKLNVVQTPQEKQDLSLRYQQEMLELQIQQTRLQNMRALAEEKEKLADRKRAQDFTDYMLRKRPDLPK</sequence>
<dbReference type="EMBL" id="CP017606">
    <property type="protein sequence ID" value="ATW29849.1"/>
    <property type="molecule type" value="Genomic_DNA"/>
</dbReference>
<dbReference type="InterPro" id="IPR014158">
    <property type="entry name" value="T4SS_VirB5"/>
</dbReference>
<accession>A0A2D3T203</accession>
<dbReference type="RefSeq" id="WP_100103281.1">
    <property type="nucleotide sequence ID" value="NZ_CAWNMT010000001.1"/>
</dbReference>
<evidence type="ECO:0000313" key="3">
    <source>
        <dbReference type="Proteomes" id="UP000230008"/>
    </source>
</evidence>
<dbReference type="InterPro" id="IPR023220">
    <property type="entry name" value="T4SS_VirB5-domain"/>
</dbReference>
<keyword evidence="1" id="KW-0175">Coiled coil</keyword>
<organism evidence="2 3">
    <name type="scientific">Candidatus Williamhamiltonella defendens</name>
    <dbReference type="NCBI Taxonomy" id="138072"/>
    <lineage>
        <taxon>Bacteria</taxon>
        <taxon>Pseudomonadati</taxon>
        <taxon>Pseudomonadota</taxon>
        <taxon>Gammaproteobacteria</taxon>
        <taxon>Enterobacterales</taxon>
        <taxon>Enterobacteriaceae</taxon>
        <taxon>aphid secondary symbionts</taxon>
        <taxon>Candidatus Williamhamiltonella</taxon>
    </lineage>
</organism>
<feature type="coiled-coil region" evidence="1">
    <location>
        <begin position="186"/>
        <end position="213"/>
    </location>
</feature>
<evidence type="ECO:0000256" key="1">
    <source>
        <dbReference type="SAM" id="Coils"/>
    </source>
</evidence>
<gene>
    <name evidence="2" type="ORF">BJP41_05320</name>
</gene>
<reference evidence="3" key="2">
    <citation type="submission" date="2017-11" db="EMBL/GenBank/DDBJ databases">
        <title>PacBio sequencing of new strain of the secondary endosymbiont Candidatus Hamiltonella defensa.</title>
        <authorList>
            <person name="Strand M.R."/>
            <person name="Oliver K."/>
        </authorList>
    </citation>
    <scope>NUCLEOTIDE SEQUENCE [LARGE SCALE GENOMIC DNA]</scope>
    <source>
        <strain evidence="3">A2C</strain>
    </source>
</reference>
<proteinExistence type="predicted"/>
<protein>
    <submittedName>
        <fullName evidence="2">Conjugal transfer protein</fullName>
    </submittedName>
</protein>
<feature type="coiled-coil region" evidence="1">
    <location>
        <begin position="43"/>
        <end position="77"/>
    </location>
</feature>
<dbReference type="AlphaFoldDB" id="A0A2D3T203"/>
<dbReference type="Proteomes" id="UP000230008">
    <property type="component" value="Chromosome"/>
</dbReference>
<reference evidence="3" key="1">
    <citation type="submission" date="2016-10" db="EMBL/GenBank/DDBJ databases">
        <authorList>
            <person name="Chevignon G."/>
        </authorList>
    </citation>
    <scope>NUCLEOTIDE SEQUENCE [LARGE SCALE GENOMIC DNA]</scope>
    <source>
        <strain evidence="3">A2C</strain>
    </source>
</reference>
<dbReference type="Pfam" id="PF07996">
    <property type="entry name" value="T4SS"/>
    <property type="match status" value="1"/>
</dbReference>
<evidence type="ECO:0000313" key="2">
    <source>
        <dbReference type="EMBL" id="ATW29849.1"/>
    </source>
</evidence>
<dbReference type="Gene3D" id="1.20.58.430">
    <property type="entry name" value="Type IV secretion system, VirB5-domain"/>
    <property type="match status" value="1"/>
</dbReference>
<name>A0A2D3T203_9ENTR</name>